<dbReference type="Proteomes" id="UP000030748">
    <property type="component" value="Unassembled WGS sequence"/>
</dbReference>
<organism evidence="1 2">
    <name type="scientific">Erythranthe guttata</name>
    <name type="common">Yellow monkey flower</name>
    <name type="synonym">Mimulus guttatus</name>
    <dbReference type="NCBI Taxonomy" id="4155"/>
    <lineage>
        <taxon>Eukaryota</taxon>
        <taxon>Viridiplantae</taxon>
        <taxon>Streptophyta</taxon>
        <taxon>Embryophyta</taxon>
        <taxon>Tracheophyta</taxon>
        <taxon>Spermatophyta</taxon>
        <taxon>Magnoliopsida</taxon>
        <taxon>eudicotyledons</taxon>
        <taxon>Gunneridae</taxon>
        <taxon>Pentapetalae</taxon>
        <taxon>asterids</taxon>
        <taxon>lamiids</taxon>
        <taxon>Lamiales</taxon>
        <taxon>Phrymaceae</taxon>
        <taxon>Erythranthe</taxon>
    </lineage>
</organism>
<keyword evidence="2" id="KW-1185">Reference proteome</keyword>
<name>A0A022Q7F7_ERYGU</name>
<accession>A0A022Q7F7</accession>
<dbReference type="EMBL" id="KI632161">
    <property type="protein sequence ID" value="EYU23549.1"/>
    <property type="molecule type" value="Genomic_DNA"/>
</dbReference>
<protein>
    <submittedName>
        <fullName evidence="1">Uncharacterized protein</fullName>
    </submittedName>
</protein>
<evidence type="ECO:0000313" key="1">
    <source>
        <dbReference type="EMBL" id="EYU23549.1"/>
    </source>
</evidence>
<evidence type="ECO:0000313" key="2">
    <source>
        <dbReference type="Proteomes" id="UP000030748"/>
    </source>
</evidence>
<proteinExistence type="predicted"/>
<gene>
    <name evidence="1" type="ORF">MIMGU_mgv1a016818mg</name>
</gene>
<sequence>MAVGDFRVKDGPTPMIPTILSRFPLSRFLQELAEENNSFVHPQVLQENATAISSIMDIPITQFSQWNRTSFLPHICSSNAFYSVAKFDFKDVKITGNVEVIRKALA</sequence>
<reference evidence="1 2" key="1">
    <citation type="journal article" date="2013" name="Proc. Natl. Acad. Sci. U.S.A.">
        <title>Fine-scale variation in meiotic recombination in Mimulus inferred from population shotgun sequencing.</title>
        <authorList>
            <person name="Hellsten U."/>
            <person name="Wright K.M."/>
            <person name="Jenkins J."/>
            <person name="Shu S."/>
            <person name="Yuan Y."/>
            <person name="Wessler S.R."/>
            <person name="Schmutz J."/>
            <person name="Willis J.H."/>
            <person name="Rokhsar D.S."/>
        </authorList>
    </citation>
    <scope>NUCLEOTIDE SEQUENCE [LARGE SCALE GENOMIC DNA]</scope>
    <source>
        <strain evidence="2">cv. DUN x IM62</strain>
    </source>
</reference>
<dbReference type="AlphaFoldDB" id="A0A022Q7F7"/>